<keyword evidence="4 10" id="KW-0004">4Fe-4S</keyword>
<feature type="domain" description="Radical SAM core" evidence="12">
    <location>
        <begin position="62"/>
        <end position="284"/>
    </location>
</feature>
<dbReference type="InterPro" id="IPR001989">
    <property type="entry name" value="Radical_activat_CS"/>
</dbReference>
<dbReference type="Proteomes" id="UP000188324">
    <property type="component" value="Chromosome"/>
</dbReference>
<dbReference type="PROSITE" id="PS51918">
    <property type="entry name" value="RADICAL_SAM"/>
    <property type="match status" value="1"/>
</dbReference>
<dbReference type="InterPro" id="IPR007197">
    <property type="entry name" value="rSAM"/>
</dbReference>
<dbReference type="PANTHER" id="PTHR30352">
    <property type="entry name" value="PYRUVATE FORMATE-LYASE-ACTIVATING ENZYME"/>
    <property type="match status" value="1"/>
</dbReference>
<dbReference type="EMBL" id="CP019605">
    <property type="protein sequence ID" value="AQP45987.1"/>
    <property type="molecule type" value="Genomic_DNA"/>
</dbReference>
<evidence type="ECO:0000259" key="12">
    <source>
        <dbReference type="PROSITE" id="PS51918"/>
    </source>
</evidence>
<comment type="cofactor">
    <cofactor evidence="10">
        <name>[4Fe-4S] cluster</name>
        <dbReference type="ChEBI" id="CHEBI:49883"/>
    </cofactor>
    <text evidence="10">Binds 1 [4Fe-4S] cluster. The cluster is coordinated with 3 cysteines and an exchangeable S-adenosyl-L-methionine.</text>
</comment>
<dbReference type="InterPro" id="IPR012838">
    <property type="entry name" value="PFL1_activating"/>
</dbReference>
<evidence type="ECO:0000313" key="13">
    <source>
        <dbReference type="EMBL" id="AQP45987.1"/>
    </source>
</evidence>
<dbReference type="CDD" id="cd01335">
    <property type="entry name" value="Radical_SAM"/>
    <property type="match status" value="1"/>
</dbReference>
<keyword evidence="9 10" id="KW-0411">Iron-sulfur</keyword>
<evidence type="ECO:0000256" key="10">
    <source>
        <dbReference type="RuleBase" id="RU362053"/>
    </source>
</evidence>
<dbReference type="Gene3D" id="3.20.20.70">
    <property type="entry name" value="Aldolase class I"/>
    <property type="match status" value="1"/>
</dbReference>
<evidence type="ECO:0000256" key="6">
    <source>
        <dbReference type="ARBA" id="ARBA00022723"/>
    </source>
</evidence>
<dbReference type="GO" id="GO:0051539">
    <property type="term" value="F:4 iron, 4 sulfur cluster binding"/>
    <property type="evidence" value="ECO:0007669"/>
    <property type="project" value="UniProtKB-UniRule"/>
</dbReference>
<gene>
    <name evidence="13" type="ORF">RPIT_02970</name>
</gene>
<dbReference type="NCBIfam" id="TIGR02493">
    <property type="entry name" value="PFLA"/>
    <property type="match status" value="1"/>
</dbReference>
<dbReference type="SFLD" id="SFLDG01067">
    <property type="entry name" value="SPASM/twitch_domain_containing"/>
    <property type="match status" value="1"/>
</dbReference>
<dbReference type="SFLD" id="SFLDG01066">
    <property type="entry name" value="organic_radical-activating_enz"/>
    <property type="match status" value="1"/>
</dbReference>
<keyword evidence="7 10" id="KW-0560">Oxidoreductase</keyword>
<dbReference type="GO" id="GO:0046872">
    <property type="term" value="F:metal ion binding"/>
    <property type="evidence" value="ECO:0007669"/>
    <property type="project" value="UniProtKB-UniRule"/>
</dbReference>
<dbReference type="GO" id="GO:0043365">
    <property type="term" value="F:[formate-C-acetyltransferase]-activating enzyme activity"/>
    <property type="evidence" value="ECO:0007669"/>
    <property type="project" value="UniProtKB-UniRule"/>
</dbReference>
<dbReference type="SUPFAM" id="SSF102114">
    <property type="entry name" value="Radical SAM enzymes"/>
    <property type="match status" value="1"/>
</dbReference>
<protein>
    <recommendedName>
        <fullName evidence="3 10">Pyruvate formate-lyase-activating enzyme</fullName>
        <ecNumber evidence="10">1.97.1.4</ecNumber>
    </recommendedName>
</protein>
<dbReference type="AlphaFoldDB" id="A0A1Q2CIQ1"/>
<sequence length="289" mass="31920">MDVREGVTGEYRPGRSAAVERPRGRGFGDLPALLELGRSDELAGVRDGSAAWLHSWELVTSVDGPGTRLTIFLNGCPLRCQYCHNPDTMRTRQGQLVSLEEIVAKLHRYRRVFRATRGGLTISGGEPMMQPAFVQRLLRAAKELGIHTAMDTSGNLGGRVNSEIMDDLDLVLLDVKSGDPATYRRVTGADLAPTLEFGDRLSRAGVETWVRFVLVPGLTDDEANVRLAARHVAAWGSVSRVEVLPFHQMGRDKWANLGLTYELEGTQPPTPELLERVRAQFRSEGLTVY</sequence>
<evidence type="ECO:0000256" key="3">
    <source>
        <dbReference type="ARBA" id="ARBA00021356"/>
    </source>
</evidence>
<dbReference type="InterPro" id="IPR013785">
    <property type="entry name" value="Aldolase_TIM"/>
</dbReference>
<feature type="region of interest" description="Disordered" evidence="11">
    <location>
        <begin position="1"/>
        <end position="22"/>
    </location>
</feature>
<evidence type="ECO:0000256" key="11">
    <source>
        <dbReference type="SAM" id="MobiDB-lite"/>
    </source>
</evidence>
<dbReference type="InterPro" id="IPR034457">
    <property type="entry name" value="Organic_radical-activating"/>
</dbReference>
<reference evidence="13 14" key="1">
    <citation type="journal article" date="2016" name="Int. J. Syst. Evol. Microbiol.">
        <title>Tessaracoccus flavus sp. nov., isolated from the drainage system of a lindane-producing factory.</title>
        <authorList>
            <person name="Kumari R."/>
            <person name="Singh P."/>
            <person name="Schumann P."/>
            <person name="Lal R."/>
        </authorList>
    </citation>
    <scope>NUCLEOTIDE SEQUENCE [LARGE SCALE GENOMIC DNA]</scope>
    <source>
        <strain evidence="13 14">RP1T</strain>
    </source>
</reference>
<keyword evidence="13" id="KW-0670">Pyruvate</keyword>
<keyword evidence="14" id="KW-1185">Reference proteome</keyword>
<dbReference type="KEGG" id="tfl:RPIT_02970"/>
<dbReference type="GO" id="GO:0005737">
    <property type="term" value="C:cytoplasm"/>
    <property type="evidence" value="ECO:0007669"/>
    <property type="project" value="UniProtKB-SubCell"/>
</dbReference>
<dbReference type="PANTHER" id="PTHR30352:SF5">
    <property type="entry name" value="PYRUVATE FORMATE-LYASE 1-ACTIVATING ENZYME"/>
    <property type="match status" value="1"/>
</dbReference>
<evidence type="ECO:0000256" key="5">
    <source>
        <dbReference type="ARBA" id="ARBA00022691"/>
    </source>
</evidence>
<evidence type="ECO:0000313" key="14">
    <source>
        <dbReference type="Proteomes" id="UP000188324"/>
    </source>
</evidence>
<dbReference type="GO" id="GO:0016829">
    <property type="term" value="F:lyase activity"/>
    <property type="evidence" value="ECO:0007669"/>
    <property type="project" value="UniProtKB-KW"/>
</dbReference>
<organism evidence="13 14">
    <name type="scientific">Tessaracoccus flavus</name>
    <dbReference type="NCBI Taxonomy" id="1610493"/>
    <lineage>
        <taxon>Bacteria</taxon>
        <taxon>Bacillati</taxon>
        <taxon>Actinomycetota</taxon>
        <taxon>Actinomycetes</taxon>
        <taxon>Propionibacteriales</taxon>
        <taxon>Propionibacteriaceae</taxon>
        <taxon>Tessaracoccus</taxon>
    </lineage>
</organism>
<dbReference type="Pfam" id="PF04055">
    <property type="entry name" value="Radical_SAM"/>
    <property type="match status" value="1"/>
</dbReference>
<keyword evidence="13" id="KW-0456">Lyase</keyword>
<evidence type="ECO:0000256" key="2">
    <source>
        <dbReference type="ARBA" id="ARBA00009777"/>
    </source>
</evidence>
<evidence type="ECO:0000256" key="4">
    <source>
        <dbReference type="ARBA" id="ARBA00022485"/>
    </source>
</evidence>
<comment type="catalytic activity">
    <reaction evidence="10">
        <text>glycyl-[formate C-acetyltransferase] + reduced [flavodoxin] + S-adenosyl-L-methionine = glycin-2-yl radical-[formate C-acetyltransferase] + semiquinone [flavodoxin] + 5'-deoxyadenosine + L-methionine + H(+)</text>
        <dbReference type="Rhea" id="RHEA:19225"/>
        <dbReference type="Rhea" id="RHEA-COMP:10622"/>
        <dbReference type="Rhea" id="RHEA-COMP:12190"/>
        <dbReference type="Rhea" id="RHEA-COMP:12191"/>
        <dbReference type="Rhea" id="RHEA-COMP:14480"/>
        <dbReference type="ChEBI" id="CHEBI:15378"/>
        <dbReference type="ChEBI" id="CHEBI:17319"/>
        <dbReference type="ChEBI" id="CHEBI:29947"/>
        <dbReference type="ChEBI" id="CHEBI:32722"/>
        <dbReference type="ChEBI" id="CHEBI:57618"/>
        <dbReference type="ChEBI" id="CHEBI:57844"/>
        <dbReference type="ChEBI" id="CHEBI:59789"/>
        <dbReference type="ChEBI" id="CHEBI:140311"/>
        <dbReference type="EC" id="1.97.1.4"/>
    </reaction>
</comment>
<keyword evidence="8 10" id="KW-0408">Iron</keyword>
<dbReference type="SFLD" id="SFLDS00029">
    <property type="entry name" value="Radical_SAM"/>
    <property type="match status" value="1"/>
</dbReference>
<evidence type="ECO:0000256" key="9">
    <source>
        <dbReference type="ARBA" id="ARBA00023014"/>
    </source>
</evidence>
<comment type="subcellular location">
    <subcellularLocation>
        <location evidence="10">Cytoplasm</location>
    </subcellularLocation>
</comment>
<evidence type="ECO:0000256" key="8">
    <source>
        <dbReference type="ARBA" id="ARBA00023004"/>
    </source>
</evidence>
<evidence type="ECO:0000256" key="1">
    <source>
        <dbReference type="ARBA" id="ARBA00003141"/>
    </source>
</evidence>
<dbReference type="STRING" id="1610493.RPIT_02970"/>
<comment type="function">
    <text evidence="1 10">Activation of pyruvate formate-lyase under anaerobic conditions by generation of an organic free radical, using S-adenosylmethionine and reduced flavodoxin as cosubstrates to produce 5'-deoxy-adenosine.</text>
</comment>
<evidence type="ECO:0000256" key="7">
    <source>
        <dbReference type="ARBA" id="ARBA00023002"/>
    </source>
</evidence>
<keyword evidence="10" id="KW-0963">Cytoplasm</keyword>
<proteinExistence type="inferred from homology"/>
<accession>A0A1Q2CIQ1</accession>
<dbReference type="InterPro" id="IPR058240">
    <property type="entry name" value="rSAM_sf"/>
</dbReference>
<name>A0A1Q2CIQ1_9ACTN</name>
<dbReference type="EC" id="1.97.1.4" evidence="10"/>
<keyword evidence="6 10" id="KW-0479">Metal-binding</keyword>
<comment type="similarity">
    <text evidence="2 10">Belongs to the organic radical-activating enzymes family.</text>
</comment>
<keyword evidence="5 10" id="KW-0949">S-adenosyl-L-methionine</keyword>
<dbReference type="PROSITE" id="PS01087">
    <property type="entry name" value="RADICAL_ACTIVATING"/>
    <property type="match status" value="1"/>
</dbReference>